<dbReference type="EMBL" id="SACM01000004">
    <property type="protein sequence ID" value="RVT83872.1"/>
    <property type="molecule type" value="Genomic_DNA"/>
</dbReference>
<dbReference type="CDD" id="cd20303">
    <property type="entry name" value="cupin_ChrR_1"/>
    <property type="match status" value="2"/>
</dbReference>
<dbReference type="InterPro" id="IPR011051">
    <property type="entry name" value="RmlC_Cupin_sf"/>
</dbReference>
<dbReference type="Gene3D" id="2.60.120.10">
    <property type="entry name" value="Jelly Rolls"/>
    <property type="match status" value="2"/>
</dbReference>
<dbReference type="Proteomes" id="UP000288587">
    <property type="component" value="Unassembled WGS sequence"/>
</dbReference>
<dbReference type="OrthoDB" id="9801227at2"/>
<reference evidence="2 3" key="1">
    <citation type="submission" date="2019-01" db="EMBL/GenBank/DDBJ databases">
        <authorList>
            <person name="Chen W.-M."/>
        </authorList>
    </citation>
    <scope>NUCLEOTIDE SEQUENCE [LARGE SCALE GENOMIC DNA]</scope>
    <source>
        <strain evidence="2 3">CCP-18</strain>
    </source>
</reference>
<dbReference type="Pfam" id="PF12973">
    <property type="entry name" value="Cupin_7"/>
    <property type="match status" value="2"/>
</dbReference>
<gene>
    <name evidence="2" type="ORF">EOD73_13850</name>
</gene>
<name>A0A437LEN8_9BURK</name>
<keyword evidence="3" id="KW-1185">Reference proteome</keyword>
<organism evidence="2 3">
    <name type="scientific">Inhella crocodyli</name>
    <dbReference type="NCBI Taxonomy" id="2499851"/>
    <lineage>
        <taxon>Bacteria</taxon>
        <taxon>Pseudomonadati</taxon>
        <taxon>Pseudomonadota</taxon>
        <taxon>Betaproteobacteria</taxon>
        <taxon>Burkholderiales</taxon>
        <taxon>Sphaerotilaceae</taxon>
        <taxon>Inhella</taxon>
    </lineage>
</organism>
<protein>
    <submittedName>
        <fullName evidence="2">Cupin</fullName>
    </submittedName>
</protein>
<feature type="domain" description="ChrR-like cupin" evidence="1">
    <location>
        <begin position="2"/>
        <end position="85"/>
    </location>
</feature>
<feature type="domain" description="ChrR-like cupin" evidence="1">
    <location>
        <begin position="95"/>
        <end position="192"/>
    </location>
</feature>
<accession>A0A437LEN8</accession>
<dbReference type="InterPro" id="IPR014710">
    <property type="entry name" value="RmlC-like_jellyroll"/>
</dbReference>
<dbReference type="SUPFAM" id="SSF51182">
    <property type="entry name" value="RmlC-like cupins"/>
    <property type="match status" value="2"/>
</dbReference>
<evidence type="ECO:0000313" key="2">
    <source>
        <dbReference type="EMBL" id="RVT83872.1"/>
    </source>
</evidence>
<comment type="caution">
    <text evidence="2">The sequence shown here is derived from an EMBL/GenBank/DDBJ whole genome shotgun (WGS) entry which is preliminary data.</text>
</comment>
<evidence type="ECO:0000313" key="3">
    <source>
        <dbReference type="Proteomes" id="UP000288587"/>
    </source>
</evidence>
<dbReference type="AlphaFoldDB" id="A0A437LEN8"/>
<proteinExistence type="predicted"/>
<dbReference type="InterPro" id="IPR025979">
    <property type="entry name" value="ChrR-like_cupin_dom"/>
</dbReference>
<evidence type="ECO:0000259" key="1">
    <source>
        <dbReference type="Pfam" id="PF12973"/>
    </source>
</evidence>
<sequence>MPGVQRRLIAREGGEVARATSLVRYAPGVLFPEHTHALGEEILVLDGDLHDESGHFGPGTYLKNPPGSAHTPGSDGGCTLFVKLRLLDPADTGSEFVDTARTPWRPGLVPGLQVMSLASWGTQHTALVRWAPGTHFQAHQHWGGEEIFVIDGVFEDEHGRYPKGHWLRSPHGSVHRPFSTEGCTILVKTGHLRG</sequence>